<name>A0A6C0DLG9_9ZZZZ</name>
<reference evidence="1" key="1">
    <citation type="journal article" date="2020" name="Nature">
        <title>Giant virus diversity and host interactions through global metagenomics.</title>
        <authorList>
            <person name="Schulz F."/>
            <person name="Roux S."/>
            <person name="Paez-Espino D."/>
            <person name="Jungbluth S."/>
            <person name="Walsh D.A."/>
            <person name="Denef V.J."/>
            <person name="McMahon K.D."/>
            <person name="Konstantinidis K.T."/>
            <person name="Eloe-Fadrosh E.A."/>
            <person name="Kyrpides N.C."/>
            <person name="Woyke T."/>
        </authorList>
    </citation>
    <scope>NUCLEOTIDE SEQUENCE</scope>
    <source>
        <strain evidence="1">GVMAG-M-3300023174-30</strain>
    </source>
</reference>
<organism evidence="1">
    <name type="scientific">viral metagenome</name>
    <dbReference type="NCBI Taxonomy" id="1070528"/>
    <lineage>
        <taxon>unclassified sequences</taxon>
        <taxon>metagenomes</taxon>
        <taxon>organismal metagenomes</taxon>
    </lineage>
</organism>
<proteinExistence type="predicted"/>
<dbReference type="AlphaFoldDB" id="A0A6C0DLG9"/>
<protein>
    <submittedName>
        <fullName evidence="1">Uncharacterized protein</fullName>
    </submittedName>
</protein>
<sequence length="74" mass="8721">MYNYSKIHDIIELQYAKRKGGSSNTDMWFWEETLKLGSGNIKPSNYLQNVGNNIFNKNNIEIPNMDDEPIYIYK</sequence>
<accession>A0A6C0DLG9</accession>
<evidence type="ECO:0000313" key="1">
    <source>
        <dbReference type="EMBL" id="QHT17776.1"/>
    </source>
</evidence>
<dbReference type="EMBL" id="MN739644">
    <property type="protein sequence ID" value="QHT17776.1"/>
    <property type="molecule type" value="Genomic_DNA"/>
</dbReference>